<proteinExistence type="predicted"/>
<evidence type="ECO:0000256" key="3">
    <source>
        <dbReference type="ARBA" id="ARBA00022801"/>
    </source>
</evidence>
<dbReference type="InterPro" id="IPR005829">
    <property type="entry name" value="Sugar_transporter_CS"/>
</dbReference>
<organism evidence="13 14">
    <name type="scientific">Aspergillus awamori</name>
    <name type="common">Black koji mold</name>
    <dbReference type="NCBI Taxonomy" id="105351"/>
    <lineage>
        <taxon>Eukaryota</taxon>
        <taxon>Fungi</taxon>
        <taxon>Dikarya</taxon>
        <taxon>Ascomycota</taxon>
        <taxon>Pezizomycotina</taxon>
        <taxon>Eurotiomycetes</taxon>
        <taxon>Eurotiomycetidae</taxon>
        <taxon>Eurotiales</taxon>
        <taxon>Aspergillaceae</taxon>
        <taxon>Aspergillus</taxon>
    </lineage>
</organism>
<sequence length="1304" mass="143534">MRFPAGQIICAAISFGLLEAAKGLDEGLIAIIVNLPSLVLKSDLHASNLSAAAKANQLSNITSMVHLGSLPAALLAFLFSAVIFITSAGESGQLIAARFVMGMGIGQAGIIGPIYLAEVAPTVWRGLLVGIYASFEYIGVLIGLLALLYVAISLIVTSSLGSDAHSEDVHRAAIAAIASIYVTGVGYAFGWNSIQYLIHAEMLPSSVRTLGTSILMCIHYANRFALTKAVPTMTLADALQSKGTFWFFFVVAFLGFLLHIKINHFPVSDSGSASTIGASSNQTNPIITDSFLDGEVVISMNNFNETIDRSAIVEVTFEGKLSTSIHLNISTQLLRMAKNLILIRASDVRELYQAPSDTTCSPSQTFIHPFHFNIPWTSDPNSSSSAFETGVPLPPSLSFKPISAYESNDLTLRGHCRIEYCLKARLFNQSSCIAEAEFPVTLVPPQECPPPICITDFPHEYTLNSFQRIRDLLSRRGLWHLSVETEQPTLFHLNRLNRAVFVPLTWRYQCLGPSGHHQIIHPPVLFANVQTFLSATTFISVISQSRVPTRTEANKLKNFRLLADTTRVGTTQVRKVRIASWKPKLRAHDTGTTSQDQPVWESTAHLIFTFDENDYMPPTFTHPYVSRRYSLIIGIEVDSFRDTNFQLQVPVHVSYDRRQGNASSICEDVRVPLDAHMVDEDESTGAIYSVECHPTEGGRFAIIQHHNGQSRDVLPRDYSAHATVQELGGGSILMRPDGRVLFSDEKSCSLYLLGPASSEVVLVHSTVQGVRYADFCNHPVDTQWVLAIKEDHRDATPETQATDVHNTLVAIDILSDTEVTIAQGDDFYSHPKFDPSGKHVSWIQWTHPDMPWTGTVLYVAEWAGGCLRNITKVAGEYQKESIAQPKWGLDGALYFASDRTGYLQLYSYNVHDTSVRALYLEGLANADFAAAEWELGSSTYISLDEKTMVATAITHATSELVLIDIPTLSVQKLGLQYVDIGVRANGIFRASSSSFVVVGAPTKSPQELSLISLTSSFEPITTVLKSTASFNLAPDYVSAAKEYTAPQKYGPRCDGNVHMFYFPPCNPEFECDGHLPPLLVYVHGGPNGCVTPALNLEIQYWTTRGFAVCALNYTGSTGFGREYRERLSGYWGLVDTGDAVSAVEFLANEGLIDKARVGIYGGSAGGYLTLQALHMYPDVWAAGVSSYGISDVRALQADSYKFESQDVDRLLLSKTAKEDREQELTNRSPCNYAHKMKAPLLLLQGTSDMVVPVAQARMMANAMRVHGRVAEVVEFENEGHGWVGEKTIYESYKRKEDWWTRHLT</sequence>
<feature type="transmembrane region" description="Helical" evidence="10">
    <location>
        <begin position="137"/>
        <end position="160"/>
    </location>
</feature>
<keyword evidence="13" id="KW-0645">Protease</keyword>
<comment type="caution">
    <text evidence="13">The sequence shown here is derived from an EMBL/GenBank/DDBJ whole genome shotgun (WGS) entry which is preliminary data.</text>
</comment>
<keyword evidence="3" id="KW-0378">Hydrolase</keyword>
<dbReference type="PANTHER" id="PTHR43056:SF5">
    <property type="entry name" value="PEPTIDASE S9 PROLYL OLIGOPEPTIDASE CATALYTIC DOMAIN-CONTAINING PROTEIN"/>
    <property type="match status" value="1"/>
</dbReference>
<dbReference type="InterPro" id="IPR001375">
    <property type="entry name" value="Peptidase_S9_cat"/>
</dbReference>
<evidence type="ECO:0000256" key="8">
    <source>
        <dbReference type="ARBA" id="ARBA00032596"/>
    </source>
</evidence>
<dbReference type="Proteomes" id="UP000286921">
    <property type="component" value="Unassembled WGS sequence"/>
</dbReference>
<dbReference type="Gene3D" id="2.120.10.30">
    <property type="entry name" value="TolB, C-terminal domain"/>
    <property type="match status" value="1"/>
</dbReference>
<dbReference type="PROSITE" id="PS00708">
    <property type="entry name" value="PRO_ENDOPEP_SER"/>
    <property type="match status" value="1"/>
</dbReference>
<dbReference type="STRING" id="105351.A0A401KLH8"/>
<dbReference type="Pfam" id="PF00326">
    <property type="entry name" value="Peptidase_S9"/>
    <property type="match status" value="1"/>
</dbReference>
<dbReference type="InterPro" id="IPR011042">
    <property type="entry name" value="6-blade_b-propeller_TolB-like"/>
</dbReference>
<dbReference type="SUPFAM" id="SSF103473">
    <property type="entry name" value="MFS general substrate transporter"/>
    <property type="match status" value="1"/>
</dbReference>
<feature type="transmembrane region" description="Helical" evidence="10">
    <location>
        <begin position="97"/>
        <end position="117"/>
    </location>
</feature>
<dbReference type="SUPFAM" id="SSF82171">
    <property type="entry name" value="DPP6 N-terminal domain-like"/>
    <property type="match status" value="1"/>
</dbReference>
<evidence type="ECO:0000313" key="13">
    <source>
        <dbReference type="EMBL" id="GCB20123.1"/>
    </source>
</evidence>
<dbReference type="GO" id="GO:0016020">
    <property type="term" value="C:membrane"/>
    <property type="evidence" value="ECO:0007669"/>
    <property type="project" value="UniProtKB-SubCell"/>
</dbReference>
<evidence type="ECO:0000256" key="4">
    <source>
        <dbReference type="ARBA" id="ARBA00022989"/>
    </source>
</evidence>
<feature type="chain" id="PRO_5019141684" description="Acyl-peptide hydrolase" evidence="11">
    <location>
        <begin position="24"/>
        <end position="1304"/>
    </location>
</feature>
<gene>
    <name evidence="13" type="ORF">AAWM_03008</name>
</gene>
<evidence type="ECO:0000256" key="10">
    <source>
        <dbReference type="SAM" id="Phobius"/>
    </source>
</evidence>
<dbReference type="InterPro" id="IPR036259">
    <property type="entry name" value="MFS_trans_sf"/>
</dbReference>
<dbReference type="Gene3D" id="3.40.50.1820">
    <property type="entry name" value="alpha/beta hydrolase"/>
    <property type="match status" value="1"/>
</dbReference>
<keyword evidence="2 10" id="KW-0812">Transmembrane</keyword>
<keyword evidence="4 10" id="KW-1133">Transmembrane helix</keyword>
<dbReference type="InterPro" id="IPR029058">
    <property type="entry name" value="AB_hydrolase_fold"/>
</dbReference>
<dbReference type="GO" id="GO:0004252">
    <property type="term" value="F:serine-type endopeptidase activity"/>
    <property type="evidence" value="ECO:0007669"/>
    <property type="project" value="InterPro"/>
</dbReference>
<dbReference type="PANTHER" id="PTHR43056">
    <property type="entry name" value="PEPTIDASE S9 PROLYL OLIGOPEPTIDASE"/>
    <property type="match status" value="1"/>
</dbReference>
<accession>A0A401KLH8</accession>
<dbReference type="GO" id="GO:0006508">
    <property type="term" value="P:proteolysis"/>
    <property type="evidence" value="ECO:0007669"/>
    <property type="project" value="InterPro"/>
</dbReference>
<evidence type="ECO:0000256" key="6">
    <source>
        <dbReference type="ARBA" id="ARBA00023136"/>
    </source>
</evidence>
<dbReference type="SUPFAM" id="SSF53474">
    <property type="entry name" value="alpha/beta-Hydrolases"/>
    <property type="match status" value="1"/>
</dbReference>
<evidence type="ECO:0000256" key="1">
    <source>
        <dbReference type="ARBA" id="ARBA00004141"/>
    </source>
</evidence>
<reference evidence="13 14" key="1">
    <citation type="submission" date="2016-09" db="EMBL/GenBank/DDBJ databases">
        <title>Aspergillus awamori IFM 58123T.</title>
        <authorList>
            <person name="Kusuya Y."/>
            <person name="Shimizu M."/>
            <person name="Takahashi H."/>
            <person name="Yaguchi T."/>
        </authorList>
    </citation>
    <scope>NUCLEOTIDE SEQUENCE [LARGE SCALE GENOMIC DNA]</scope>
    <source>
        <strain evidence="13 14">IFM 58123</strain>
    </source>
</reference>
<evidence type="ECO:0000256" key="7">
    <source>
        <dbReference type="ARBA" id="ARBA00032284"/>
    </source>
</evidence>
<dbReference type="Pfam" id="PF00083">
    <property type="entry name" value="Sugar_tr"/>
    <property type="match status" value="2"/>
</dbReference>
<feature type="transmembrane region" description="Helical" evidence="10">
    <location>
        <begin position="172"/>
        <end position="190"/>
    </location>
</feature>
<keyword evidence="6 10" id="KW-0472">Membrane</keyword>
<dbReference type="InterPro" id="IPR005828">
    <property type="entry name" value="MFS_sugar_transport-like"/>
</dbReference>
<feature type="transmembrane region" description="Helical" evidence="10">
    <location>
        <begin position="243"/>
        <end position="260"/>
    </location>
</feature>
<name>A0A401KLH8_ASPAW</name>
<keyword evidence="13" id="KW-0031">Aminopeptidase</keyword>
<evidence type="ECO:0000256" key="2">
    <source>
        <dbReference type="ARBA" id="ARBA00022692"/>
    </source>
</evidence>
<dbReference type="EMBL" id="BDHI01000007">
    <property type="protein sequence ID" value="GCB20123.1"/>
    <property type="molecule type" value="Genomic_DNA"/>
</dbReference>
<dbReference type="GO" id="GO:0022857">
    <property type="term" value="F:transmembrane transporter activity"/>
    <property type="evidence" value="ECO:0007669"/>
    <property type="project" value="InterPro"/>
</dbReference>
<dbReference type="PROSITE" id="PS00217">
    <property type="entry name" value="SUGAR_TRANSPORT_2"/>
    <property type="match status" value="1"/>
</dbReference>
<evidence type="ECO:0000256" key="9">
    <source>
        <dbReference type="ARBA" id="ARBA00045885"/>
    </source>
</evidence>
<dbReference type="InterPro" id="IPR050585">
    <property type="entry name" value="Xaa-Pro_dipeptidyl-ppase/CocE"/>
</dbReference>
<feature type="transmembrane region" description="Helical" evidence="10">
    <location>
        <begin position="64"/>
        <end position="85"/>
    </location>
</feature>
<protein>
    <recommendedName>
        <fullName evidence="8">Acyl-peptide hydrolase</fullName>
    </recommendedName>
    <alternativeName>
        <fullName evidence="7">Acylaminoacyl-peptidase</fullName>
    </alternativeName>
</protein>
<evidence type="ECO:0000256" key="5">
    <source>
        <dbReference type="ARBA" id="ARBA00022990"/>
    </source>
</evidence>
<keyword evidence="5" id="KW-0007">Acetylation</keyword>
<comment type="subcellular location">
    <subcellularLocation>
        <location evidence="1">Membrane</location>
        <topology evidence="1">Multi-pass membrane protein</topology>
    </subcellularLocation>
</comment>
<evidence type="ECO:0000259" key="12">
    <source>
        <dbReference type="Pfam" id="PF00326"/>
    </source>
</evidence>
<feature type="signal peptide" evidence="11">
    <location>
        <begin position="1"/>
        <end position="23"/>
    </location>
</feature>
<dbReference type="Gene3D" id="1.20.1250.20">
    <property type="entry name" value="MFS general substrate transporter like domains"/>
    <property type="match status" value="2"/>
</dbReference>
<dbReference type="GO" id="GO:0004177">
    <property type="term" value="F:aminopeptidase activity"/>
    <property type="evidence" value="ECO:0007669"/>
    <property type="project" value="UniProtKB-KW"/>
</dbReference>
<keyword evidence="11" id="KW-0732">Signal</keyword>
<comment type="function">
    <text evidence="9">This enzyme catalyzes the hydrolysis of the N-terminal peptide bond of an N-acetylated peptide to generate an N-acetylated amino acid and a peptide with a free N-terminus. It preferentially cleaves off Ac-Ala, Ac-Met and Ac-Ser. Also, involved in the degradation of oxidized and glycated proteins.</text>
</comment>
<feature type="domain" description="Peptidase S9 prolyl oligopeptidase catalytic" evidence="12">
    <location>
        <begin position="1094"/>
        <end position="1303"/>
    </location>
</feature>
<evidence type="ECO:0000256" key="11">
    <source>
        <dbReference type="SAM" id="SignalP"/>
    </source>
</evidence>
<keyword evidence="14" id="KW-1185">Reference proteome</keyword>
<evidence type="ECO:0000313" key="14">
    <source>
        <dbReference type="Proteomes" id="UP000286921"/>
    </source>
</evidence>
<dbReference type="InterPro" id="IPR002471">
    <property type="entry name" value="Pept_S9_AS"/>
</dbReference>